<gene>
    <name evidence="2" type="primary">LOC104602895</name>
</gene>
<name>A0A1U8ADN8_NELNU</name>
<dbReference type="KEGG" id="nnu:104602895"/>
<dbReference type="RefSeq" id="XP_010265053.1">
    <property type="nucleotide sequence ID" value="XM_010266751.1"/>
</dbReference>
<keyword evidence="1" id="KW-1185">Reference proteome</keyword>
<dbReference type="Pfam" id="PF01535">
    <property type="entry name" value="PPR"/>
    <property type="match status" value="1"/>
</dbReference>
<protein>
    <submittedName>
        <fullName evidence="2">Pentatricopeptide repeat-containing protein At3g21470-like</fullName>
    </submittedName>
</protein>
<dbReference type="GO" id="GO:0003723">
    <property type="term" value="F:RNA binding"/>
    <property type="evidence" value="ECO:0007669"/>
    <property type="project" value="InterPro"/>
</dbReference>
<evidence type="ECO:0000313" key="2">
    <source>
        <dbReference type="RefSeq" id="XP_010265053.1"/>
    </source>
</evidence>
<sequence>MEDAEALFKQMPEKDASTYTSMMTGFGEHGDVATARRIRNGLDEEALSAFCDMWILGVNPNESTLATVLSVSGRCGFSSTGRGLHSCMVRLGMEIDGYLGSGLIDMYGNCGFIGMAHRNAMIFGFAAHGDGKAALANGNVLRNGNWGSEA</sequence>
<evidence type="ECO:0000313" key="1">
    <source>
        <dbReference type="Proteomes" id="UP000189703"/>
    </source>
</evidence>
<dbReference type="InterPro" id="IPR046960">
    <property type="entry name" value="PPR_At4g14850-like_plant"/>
</dbReference>
<reference evidence="2" key="1">
    <citation type="submission" date="2025-08" db="UniProtKB">
        <authorList>
            <consortium name="RefSeq"/>
        </authorList>
    </citation>
    <scope>IDENTIFICATION</scope>
</reference>
<dbReference type="Proteomes" id="UP000189703">
    <property type="component" value="Unplaced"/>
</dbReference>
<organism evidence="1 2">
    <name type="scientific">Nelumbo nucifera</name>
    <name type="common">Sacred lotus</name>
    <dbReference type="NCBI Taxonomy" id="4432"/>
    <lineage>
        <taxon>Eukaryota</taxon>
        <taxon>Viridiplantae</taxon>
        <taxon>Streptophyta</taxon>
        <taxon>Embryophyta</taxon>
        <taxon>Tracheophyta</taxon>
        <taxon>Spermatophyta</taxon>
        <taxon>Magnoliopsida</taxon>
        <taxon>Proteales</taxon>
        <taxon>Nelumbonaceae</taxon>
        <taxon>Nelumbo</taxon>
    </lineage>
</organism>
<dbReference type="PANTHER" id="PTHR47926">
    <property type="entry name" value="PENTATRICOPEPTIDE REPEAT-CONTAINING PROTEIN"/>
    <property type="match status" value="1"/>
</dbReference>
<dbReference type="InterPro" id="IPR011990">
    <property type="entry name" value="TPR-like_helical_dom_sf"/>
</dbReference>
<dbReference type="Gene3D" id="1.25.40.10">
    <property type="entry name" value="Tetratricopeptide repeat domain"/>
    <property type="match status" value="2"/>
</dbReference>
<accession>A0A1U8ADN8</accession>
<proteinExistence type="predicted"/>
<dbReference type="GO" id="GO:0009451">
    <property type="term" value="P:RNA modification"/>
    <property type="evidence" value="ECO:0007669"/>
    <property type="project" value="InterPro"/>
</dbReference>
<dbReference type="eggNOG" id="KOG4197">
    <property type="taxonomic scope" value="Eukaryota"/>
</dbReference>
<dbReference type="GeneID" id="104602895"/>
<dbReference type="InterPro" id="IPR002885">
    <property type="entry name" value="PPR_rpt"/>
</dbReference>
<dbReference type="OrthoDB" id="185373at2759"/>
<dbReference type="AlphaFoldDB" id="A0A1U8ADN8"/>